<feature type="compositionally biased region" description="Basic and acidic residues" evidence="1">
    <location>
        <begin position="11"/>
        <end position="22"/>
    </location>
</feature>
<evidence type="ECO:0000313" key="2">
    <source>
        <dbReference type="EMBL" id="TGZ46237.1"/>
    </source>
</evidence>
<dbReference type="Proteomes" id="UP000310200">
    <property type="component" value="Unassembled WGS sequence"/>
</dbReference>
<keyword evidence="3" id="KW-1185">Reference proteome</keyword>
<dbReference type="AlphaFoldDB" id="A0A4S2KEP3"/>
<comment type="caution">
    <text evidence="2">The sequence shown here is derived from an EMBL/GenBank/DDBJ whole genome shotgun (WGS) entry which is preliminary data.</text>
</comment>
<evidence type="ECO:0000256" key="1">
    <source>
        <dbReference type="SAM" id="MobiDB-lite"/>
    </source>
</evidence>
<proteinExistence type="predicted"/>
<reference evidence="2 3" key="1">
    <citation type="journal article" date="2019" name="Philos. Trans. R. Soc. Lond., B, Biol. Sci.">
        <title>Ant behaviour and brain gene expression of defending hosts depend on the ecological success of the intruding social parasite.</title>
        <authorList>
            <person name="Kaur R."/>
            <person name="Stoldt M."/>
            <person name="Jongepier E."/>
            <person name="Feldmeyer B."/>
            <person name="Menzel F."/>
            <person name="Bornberg-Bauer E."/>
            <person name="Foitzik S."/>
        </authorList>
    </citation>
    <scope>NUCLEOTIDE SEQUENCE [LARGE SCALE GENOMIC DNA]</scope>
    <source>
        <tissue evidence="2">Whole body</tissue>
    </source>
</reference>
<feature type="region of interest" description="Disordered" evidence="1">
    <location>
        <begin position="1"/>
        <end position="59"/>
    </location>
</feature>
<accession>A0A4S2KEP3</accession>
<gene>
    <name evidence="2" type="ORF">DBV15_10628</name>
</gene>
<sequence length="72" mass="7827">MPNPRVRARRKVETEEGEERRVRINRAPCSLGRGTSSLSGTLPADLRPAPEALGPRSPNYRPAVVATALHLA</sequence>
<dbReference type="EMBL" id="QBLH01002912">
    <property type="protein sequence ID" value="TGZ46237.1"/>
    <property type="molecule type" value="Genomic_DNA"/>
</dbReference>
<feature type="compositionally biased region" description="Low complexity" evidence="1">
    <location>
        <begin position="30"/>
        <end position="42"/>
    </location>
</feature>
<protein>
    <submittedName>
        <fullName evidence="2">Uncharacterized protein</fullName>
    </submittedName>
</protein>
<evidence type="ECO:0000313" key="3">
    <source>
        <dbReference type="Proteomes" id="UP000310200"/>
    </source>
</evidence>
<feature type="compositionally biased region" description="Basic residues" evidence="1">
    <location>
        <begin position="1"/>
        <end position="10"/>
    </location>
</feature>
<name>A0A4S2KEP3_9HYME</name>
<organism evidence="2 3">
    <name type="scientific">Temnothorax longispinosus</name>
    <dbReference type="NCBI Taxonomy" id="300112"/>
    <lineage>
        <taxon>Eukaryota</taxon>
        <taxon>Metazoa</taxon>
        <taxon>Ecdysozoa</taxon>
        <taxon>Arthropoda</taxon>
        <taxon>Hexapoda</taxon>
        <taxon>Insecta</taxon>
        <taxon>Pterygota</taxon>
        <taxon>Neoptera</taxon>
        <taxon>Endopterygota</taxon>
        <taxon>Hymenoptera</taxon>
        <taxon>Apocrita</taxon>
        <taxon>Aculeata</taxon>
        <taxon>Formicoidea</taxon>
        <taxon>Formicidae</taxon>
        <taxon>Myrmicinae</taxon>
        <taxon>Temnothorax</taxon>
    </lineage>
</organism>